<dbReference type="EMBL" id="KL197731">
    <property type="protein sequence ID" value="KDQ53876.1"/>
    <property type="molecule type" value="Genomic_DNA"/>
</dbReference>
<protein>
    <submittedName>
        <fullName evidence="1">Uncharacterized protein</fullName>
    </submittedName>
</protein>
<keyword evidence="2" id="KW-1185">Reference proteome</keyword>
<evidence type="ECO:0000313" key="2">
    <source>
        <dbReference type="Proteomes" id="UP000027265"/>
    </source>
</evidence>
<dbReference type="AlphaFoldDB" id="A0A067PU67"/>
<dbReference type="InParanoid" id="A0A067PU67"/>
<gene>
    <name evidence="1" type="ORF">JAAARDRAFT_60977</name>
</gene>
<reference evidence="2" key="1">
    <citation type="journal article" date="2014" name="Proc. Natl. Acad. Sci. U.S.A.">
        <title>Extensive sampling of basidiomycete genomes demonstrates inadequacy of the white-rot/brown-rot paradigm for wood decay fungi.</title>
        <authorList>
            <person name="Riley R."/>
            <person name="Salamov A.A."/>
            <person name="Brown D.W."/>
            <person name="Nagy L.G."/>
            <person name="Floudas D."/>
            <person name="Held B.W."/>
            <person name="Levasseur A."/>
            <person name="Lombard V."/>
            <person name="Morin E."/>
            <person name="Otillar R."/>
            <person name="Lindquist E.A."/>
            <person name="Sun H."/>
            <person name="LaButti K.M."/>
            <person name="Schmutz J."/>
            <person name="Jabbour D."/>
            <person name="Luo H."/>
            <person name="Baker S.E."/>
            <person name="Pisabarro A.G."/>
            <person name="Walton J.D."/>
            <person name="Blanchette R.A."/>
            <person name="Henrissat B."/>
            <person name="Martin F."/>
            <person name="Cullen D."/>
            <person name="Hibbett D.S."/>
            <person name="Grigoriev I.V."/>
        </authorList>
    </citation>
    <scope>NUCLEOTIDE SEQUENCE [LARGE SCALE GENOMIC DNA]</scope>
    <source>
        <strain evidence="2">MUCL 33604</strain>
    </source>
</reference>
<dbReference type="OrthoDB" id="2320598at2759"/>
<dbReference type="HOGENOM" id="CLU_924566_0_0_1"/>
<sequence length="301" mass="32976">MSLLLSFPAPFDDLEMITRSRLLHGILLQQTHVLTFSPRHTAQLSENDAPTVTLLQEEDIYDDSVDTSFHNSLLTRGFVNAAATACLPYLMSLGLGWSRGWYDGTSVAASSHFATARCVYRRVEVQVNKGILQPDPDFVKDINHALLHSDSGEPPSRAERLREVLREWGQIVPTDVVLGCSLTTSAHLASTDHSHTSESINRFEAGFGFALAQVGASTDFTYTTSSGAGGSYQAKEKSIRVHVVARHHSRQVAPVRSSNPSRAVGLRTSVPIRRAGGMRLLMNLAHGVLLRLRTSCPVWTC</sequence>
<organism evidence="1 2">
    <name type="scientific">Jaapia argillacea MUCL 33604</name>
    <dbReference type="NCBI Taxonomy" id="933084"/>
    <lineage>
        <taxon>Eukaryota</taxon>
        <taxon>Fungi</taxon>
        <taxon>Dikarya</taxon>
        <taxon>Basidiomycota</taxon>
        <taxon>Agaricomycotina</taxon>
        <taxon>Agaricomycetes</taxon>
        <taxon>Agaricomycetidae</taxon>
        <taxon>Jaapiales</taxon>
        <taxon>Jaapiaceae</taxon>
        <taxon>Jaapia</taxon>
    </lineage>
</organism>
<proteinExistence type="predicted"/>
<name>A0A067PU67_9AGAM</name>
<evidence type="ECO:0000313" key="1">
    <source>
        <dbReference type="EMBL" id="KDQ53876.1"/>
    </source>
</evidence>
<accession>A0A067PU67</accession>
<dbReference type="Proteomes" id="UP000027265">
    <property type="component" value="Unassembled WGS sequence"/>
</dbReference>